<keyword evidence="3" id="KW-1185">Reference proteome</keyword>
<dbReference type="Proteomes" id="UP000017127">
    <property type="component" value="Unassembled WGS sequence"/>
</dbReference>
<dbReference type="RefSeq" id="WP_023064705.1">
    <property type="nucleotide sequence ID" value="NZ_AUZM01000005.1"/>
</dbReference>
<evidence type="ECO:0000313" key="3">
    <source>
        <dbReference type="Proteomes" id="UP000017127"/>
    </source>
</evidence>
<proteinExistence type="predicted"/>
<feature type="compositionally biased region" description="Basic and acidic residues" evidence="1">
    <location>
        <begin position="134"/>
        <end position="144"/>
    </location>
</feature>
<evidence type="ECO:0000313" key="2">
    <source>
        <dbReference type="EMBL" id="ERT09160.1"/>
    </source>
</evidence>
<dbReference type="OrthoDB" id="582942at2"/>
<feature type="region of interest" description="Disordered" evidence="1">
    <location>
        <begin position="102"/>
        <end position="144"/>
    </location>
</feature>
<protein>
    <submittedName>
        <fullName evidence="2">Uncharacterized protein</fullName>
    </submittedName>
</protein>
<reference evidence="2 3" key="1">
    <citation type="journal article" date="2013" name="Front. Microbiol.">
        <title>Comparative genomic analyses of the cyanobacterium, Lyngbya aestuarii BL J, a powerful hydrogen producer.</title>
        <authorList>
            <person name="Kothari A."/>
            <person name="Vaughn M."/>
            <person name="Garcia-Pichel F."/>
        </authorList>
    </citation>
    <scope>NUCLEOTIDE SEQUENCE [LARGE SCALE GENOMIC DNA]</scope>
    <source>
        <strain evidence="2 3">BL J</strain>
    </source>
</reference>
<sequence length="144" mass="16214">MKRLFYGFQVMRMRFIKVFGFVAIFGVLLSNLNGLSSATALAASLTPEADYYHVNGGINNQSQQDQELDLETGANQAEIAADKIYKGLDQTKDFIGKTEQRKQVIEQAREHASNRLKEQSERAKSAESPDSLDPNERNFLKNIQ</sequence>
<evidence type="ECO:0000256" key="1">
    <source>
        <dbReference type="SAM" id="MobiDB-lite"/>
    </source>
</evidence>
<accession>U7QPW2</accession>
<organism evidence="2 3">
    <name type="scientific">Lyngbya aestuarii BL J</name>
    <dbReference type="NCBI Taxonomy" id="1348334"/>
    <lineage>
        <taxon>Bacteria</taxon>
        <taxon>Bacillati</taxon>
        <taxon>Cyanobacteriota</taxon>
        <taxon>Cyanophyceae</taxon>
        <taxon>Oscillatoriophycideae</taxon>
        <taxon>Oscillatoriales</taxon>
        <taxon>Microcoleaceae</taxon>
        <taxon>Lyngbya</taxon>
    </lineage>
</organism>
<feature type="compositionally biased region" description="Basic and acidic residues" evidence="1">
    <location>
        <begin position="102"/>
        <end position="127"/>
    </location>
</feature>
<dbReference type="EMBL" id="AUZM01000005">
    <property type="protein sequence ID" value="ERT09160.1"/>
    <property type="molecule type" value="Genomic_DNA"/>
</dbReference>
<comment type="caution">
    <text evidence="2">The sequence shown here is derived from an EMBL/GenBank/DDBJ whole genome shotgun (WGS) entry which is preliminary data.</text>
</comment>
<dbReference type="AlphaFoldDB" id="U7QPW2"/>
<name>U7QPW2_9CYAN</name>
<gene>
    <name evidence="2" type="ORF">M595_0876</name>
</gene>